<proteinExistence type="predicted"/>
<dbReference type="Gene3D" id="6.20.20.10">
    <property type="match status" value="1"/>
</dbReference>
<feature type="region of interest" description="Disordered" evidence="1">
    <location>
        <begin position="36"/>
        <end position="61"/>
    </location>
</feature>
<feature type="compositionally biased region" description="Basic and acidic residues" evidence="1">
    <location>
        <begin position="40"/>
        <end position="61"/>
    </location>
</feature>
<dbReference type="AlphaFoldDB" id="A0AA41XJK0"/>
<protein>
    <submittedName>
        <fullName evidence="2">Uncharacterized protein</fullName>
    </submittedName>
</protein>
<dbReference type="RefSeq" id="WP_259531145.1">
    <property type="nucleotide sequence ID" value="NZ_JANLCK010000019.1"/>
</dbReference>
<name>A0AA41XJK0_9MICO</name>
<comment type="caution">
    <text evidence="2">The sequence shown here is derived from an EMBL/GenBank/DDBJ whole genome shotgun (WGS) entry which is preliminary data.</text>
</comment>
<sequence>MNIFDTCERCDGSGADPRQSFFDDVVDLCGDCSGDGVLPSDRRHDAQRDQRHDELAGSRAA</sequence>
<gene>
    <name evidence="2" type="ORF">N1028_19240</name>
</gene>
<reference evidence="2" key="1">
    <citation type="submission" date="2022-08" db="EMBL/GenBank/DDBJ databases">
        <authorList>
            <person name="Deng Y."/>
            <person name="Han X.-F."/>
            <person name="Zhang Y.-Q."/>
        </authorList>
    </citation>
    <scope>NUCLEOTIDE SEQUENCE</scope>
    <source>
        <strain evidence="2">CPCC 203407</strain>
    </source>
</reference>
<accession>A0AA41XJK0</accession>
<organism evidence="2 3">
    <name type="scientific">Herbiconiux oxytropis</name>
    <dbReference type="NCBI Taxonomy" id="2970915"/>
    <lineage>
        <taxon>Bacteria</taxon>
        <taxon>Bacillati</taxon>
        <taxon>Actinomycetota</taxon>
        <taxon>Actinomycetes</taxon>
        <taxon>Micrococcales</taxon>
        <taxon>Microbacteriaceae</taxon>
        <taxon>Herbiconiux</taxon>
    </lineage>
</organism>
<keyword evidence="3" id="KW-1185">Reference proteome</keyword>
<dbReference type="Proteomes" id="UP001165587">
    <property type="component" value="Unassembled WGS sequence"/>
</dbReference>
<evidence type="ECO:0000313" key="3">
    <source>
        <dbReference type="Proteomes" id="UP001165587"/>
    </source>
</evidence>
<dbReference type="EMBL" id="JANLCK010000019">
    <property type="protein sequence ID" value="MCS5728038.1"/>
    <property type="molecule type" value="Genomic_DNA"/>
</dbReference>
<evidence type="ECO:0000256" key="1">
    <source>
        <dbReference type="SAM" id="MobiDB-lite"/>
    </source>
</evidence>
<dbReference type="SUPFAM" id="SSF57938">
    <property type="entry name" value="DnaJ/Hsp40 cysteine-rich domain"/>
    <property type="match status" value="1"/>
</dbReference>
<dbReference type="InterPro" id="IPR036410">
    <property type="entry name" value="HSP_DnaJ_Cys-rich_dom_sf"/>
</dbReference>
<evidence type="ECO:0000313" key="2">
    <source>
        <dbReference type="EMBL" id="MCS5728038.1"/>
    </source>
</evidence>